<reference evidence="2" key="1">
    <citation type="submission" date="2016-10" db="EMBL/GenBank/DDBJ databases">
        <authorList>
            <person name="Varghese N."/>
            <person name="Submissions S."/>
        </authorList>
    </citation>
    <scope>NUCLEOTIDE SEQUENCE [LARGE SCALE GENOMIC DNA]</scope>
    <source>
        <strain evidence="2">CGMCC 1.11022</strain>
    </source>
</reference>
<accession>A0A1G8IY61</accession>
<dbReference type="Proteomes" id="UP000198894">
    <property type="component" value="Unassembled WGS sequence"/>
</dbReference>
<evidence type="ECO:0000313" key="1">
    <source>
        <dbReference type="EMBL" id="SDI23370.1"/>
    </source>
</evidence>
<gene>
    <name evidence="1" type="ORF">SAMN05428953_101513</name>
</gene>
<sequence length="49" mass="5606">MFARRFTIVCLLMSLFGMSFAILVAEGRSARNWDQANSCRFGCPSHLRH</sequence>
<keyword evidence="2" id="KW-1185">Reference proteome</keyword>
<name>A0A1G8IY61_9HYPH</name>
<proteinExistence type="predicted"/>
<organism evidence="1 2">
    <name type="scientific">Mesorhizobium muleiense</name>
    <dbReference type="NCBI Taxonomy" id="1004279"/>
    <lineage>
        <taxon>Bacteria</taxon>
        <taxon>Pseudomonadati</taxon>
        <taxon>Pseudomonadota</taxon>
        <taxon>Alphaproteobacteria</taxon>
        <taxon>Hyphomicrobiales</taxon>
        <taxon>Phyllobacteriaceae</taxon>
        <taxon>Mesorhizobium</taxon>
    </lineage>
</organism>
<dbReference type="EMBL" id="FNEE01000001">
    <property type="protein sequence ID" value="SDI23370.1"/>
    <property type="molecule type" value="Genomic_DNA"/>
</dbReference>
<dbReference type="RefSeq" id="WP_167366303.1">
    <property type="nucleotide sequence ID" value="NZ_FNEE01000001.1"/>
</dbReference>
<dbReference type="AlphaFoldDB" id="A0A1G8IY61"/>
<protein>
    <submittedName>
        <fullName evidence="1">Uncharacterized protein</fullName>
    </submittedName>
</protein>
<evidence type="ECO:0000313" key="2">
    <source>
        <dbReference type="Proteomes" id="UP000198894"/>
    </source>
</evidence>